<dbReference type="PROSITE" id="PS50109">
    <property type="entry name" value="HIS_KIN"/>
    <property type="match status" value="1"/>
</dbReference>
<feature type="transmembrane region" description="Helical" evidence="9">
    <location>
        <begin position="306"/>
        <end position="325"/>
    </location>
</feature>
<dbReference type="EC" id="2.7.13.3" evidence="2"/>
<reference evidence="12" key="1">
    <citation type="journal article" date="2019" name="Int. J. Syst. Evol. Microbiol.">
        <title>The Global Catalogue of Microorganisms (GCM) 10K type strain sequencing project: providing services to taxonomists for standard genome sequencing and annotation.</title>
        <authorList>
            <consortium name="The Broad Institute Genomics Platform"/>
            <consortium name="The Broad Institute Genome Sequencing Center for Infectious Disease"/>
            <person name="Wu L."/>
            <person name="Ma J."/>
        </authorList>
    </citation>
    <scope>NUCLEOTIDE SEQUENCE [LARGE SCALE GENOMIC DNA]</scope>
    <source>
        <strain evidence="12">CGMCC 1.18578</strain>
    </source>
</reference>
<name>A0ABW0QVL5_9BACL</name>
<dbReference type="EMBL" id="JBHSNC010000006">
    <property type="protein sequence ID" value="MFC5528187.1"/>
    <property type="molecule type" value="Genomic_DNA"/>
</dbReference>
<dbReference type="InterPro" id="IPR003661">
    <property type="entry name" value="HisK_dim/P_dom"/>
</dbReference>
<feature type="transmembrane region" description="Helical" evidence="9">
    <location>
        <begin position="363"/>
        <end position="383"/>
    </location>
</feature>
<keyword evidence="6" id="KW-0418">Kinase</keyword>
<evidence type="ECO:0000256" key="9">
    <source>
        <dbReference type="SAM" id="Phobius"/>
    </source>
</evidence>
<feature type="transmembrane region" description="Helical" evidence="9">
    <location>
        <begin position="279"/>
        <end position="300"/>
    </location>
</feature>
<gene>
    <name evidence="11" type="ORF">ACFPQ4_01780</name>
</gene>
<dbReference type="GO" id="GO:0005524">
    <property type="term" value="F:ATP binding"/>
    <property type="evidence" value="ECO:0007669"/>
    <property type="project" value="UniProtKB-KW"/>
</dbReference>
<dbReference type="Gene3D" id="1.10.287.130">
    <property type="match status" value="1"/>
</dbReference>
<dbReference type="SMART" id="SM00387">
    <property type="entry name" value="HATPase_c"/>
    <property type="match status" value="1"/>
</dbReference>
<feature type="transmembrane region" description="Helical" evidence="9">
    <location>
        <begin position="179"/>
        <end position="200"/>
    </location>
</feature>
<evidence type="ECO:0000313" key="11">
    <source>
        <dbReference type="EMBL" id="MFC5528187.1"/>
    </source>
</evidence>
<keyword evidence="9" id="KW-0472">Membrane</keyword>
<organism evidence="11 12">
    <name type="scientific">Cohnella yongneupensis</name>
    <dbReference type="NCBI Taxonomy" id="425006"/>
    <lineage>
        <taxon>Bacteria</taxon>
        <taxon>Bacillati</taxon>
        <taxon>Bacillota</taxon>
        <taxon>Bacilli</taxon>
        <taxon>Bacillales</taxon>
        <taxon>Paenibacillaceae</taxon>
        <taxon>Cohnella</taxon>
    </lineage>
</organism>
<evidence type="ECO:0000256" key="7">
    <source>
        <dbReference type="ARBA" id="ARBA00022840"/>
    </source>
</evidence>
<evidence type="ECO:0000256" key="2">
    <source>
        <dbReference type="ARBA" id="ARBA00012438"/>
    </source>
</evidence>
<dbReference type="Pfam" id="PF02518">
    <property type="entry name" value="HATPase_c"/>
    <property type="match status" value="1"/>
</dbReference>
<dbReference type="InterPro" id="IPR036097">
    <property type="entry name" value="HisK_dim/P_sf"/>
</dbReference>
<dbReference type="InterPro" id="IPR005467">
    <property type="entry name" value="His_kinase_dom"/>
</dbReference>
<feature type="domain" description="Histidine kinase" evidence="10">
    <location>
        <begin position="423"/>
        <end position="627"/>
    </location>
</feature>
<keyword evidence="3" id="KW-0597">Phosphoprotein</keyword>
<keyword evidence="9" id="KW-1133">Transmembrane helix</keyword>
<proteinExistence type="predicted"/>
<evidence type="ECO:0000256" key="8">
    <source>
        <dbReference type="ARBA" id="ARBA00023012"/>
    </source>
</evidence>
<evidence type="ECO:0000313" key="12">
    <source>
        <dbReference type="Proteomes" id="UP001596108"/>
    </source>
</evidence>
<evidence type="ECO:0000256" key="3">
    <source>
        <dbReference type="ARBA" id="ARBA00022553"/>
    </source>
</evidence>
<comment type="catalytic activity">
    <reaction evidence="1">
        <text>ATP + protein L-histidine = ADP + protein N-phospho-L-histidine.</text>
        <dbReference type="EC" id="2.7.13.3"/>
    </reaction>
</comment>
<keyword evidence="7 11" id="KW-0067">ATP-binding</keyword>
<evidence type="ECO:0000256" key="4">
    <source>
        <dbReference type="ARBA" id="ARBA00022679"/>
    </source>
</evidence>
<evidence type="ECO:0000256" key="1">
    <source>
        <dbReference type="ARBA" id="ARBA00000085"/>
    </source>
</evidence>
<dbReference type="Pfam" id="PF00512">
    <property type="entry name" value="HisKA"/>
    <property type="match status" value="1"/>
</dbReference>
<evidence type="ECO:0000259" key="10">
    <source>
        <dbReference type="PROSITE" id="PS50109"/>
    </source>
</evidence>
<dbReference type="RefSeq" id="WP_378110008.1">
    <property type="nucleotide sequence ID" value="NZ_JBHSNC010000006.1"/>
</dbReference>
<evidence type="ECO:0000256" key="5">
    <source>
        <dbReference type="ARBA" id="ARBA00022741"/>
    </source>
</evidence>
<sequence length="629" mass="70512">MQPFRQPIIVFLIVSIAIAVMSFVSARSHDDASEISVSEWSVVWSQKSELSSPTPPRDPSWLSATTDRPLIALPEGAKGAWVHVVVPPTIGFKHPGLYIERLYGLDVTVYEDDLAIYRSSRDYDFERNIVLLPLNAKPVASDLYIRIASKEGAGISSSVRIGEFTALSSLNVRKMLPNVLLGVAIAFLGFIMLLSTGFFVRNLTKTANALGLFILSTGILIITNSSLPYFYYPDYGQLLFFLFDAFMLMLFPSLLYFVVHSFEEPYAWLKKSEKWLIGYYGASFLVMVVYKAVGGSFYFYYKLFTFWILAPLVLLQLIVTIVLAIRNTFRGDRHSMLVSTGIIGLAVSGAAELIILYTRHGPYQFVLWKFGLVFLIACLVMALNRRIAADYARLLSYSRELELYNHQLQKTERMQVISEMAASIAHEIRNPLQVTRGFLQLLSGKANESNQFQYSMAISELDRAAAIITDYLTFAKPEQETLVIMDVKQELSAIETILRPMIMLHGGVLFVEASEHLTIVGSSSKFKQALINMMKNSVESLQQDGKIEVAAYEENSTVVIRISDNGQGMDEEQLAKLGNPYFSTKTKGTGLGLMVTFRIIEVMQGTLVFRSEIGKGTEATIRFPLVRQD</sequence>
<dbReference type="InterPro" id="IPR004358">
    <property type="entry name" value="Sig_transdc_His_kin-like_C"/>
</dbReference>
<evidence type="ECO:0000256" key="6">
    <source>
        <dbReference type="ARBA" id="ARBA00022777"/>
    </source>
</evidence>
<protein>
    <recommendedName>
        <fullName evidence="2">histidine kinase</fullName>
        <ecNumber evidence="2">2.7.13.3</ecNumber>
    </recommendedName>
</protein>
<dbReference type="SMART" id="SM00388">
    <property type="entry name" value="HisKA"/>
    <property type="match status" value="1"/>
</dbReference>
<feature type="transmembrane region" description="Helical" evidence="9">
    <location>
        <begin position="238"/>
        <end position="259"/>
    </location>
</feature>
<keyword evidence="4" id="KW-0808">Transferase</keyword>
<keyword evidence="8" id="KW-0902">Two-component regulatory system</keyword>
<comment type="caution">
    <text evidence="11">The sequence shown here is derived from an EMBL/GenBank/DDBJ whole genome shotgun (WGS) entry which is preliminary data.</text>
</comment>
<dbReference type="CDD" id="cd00082">
    <property type="entry name" value="HisKA"/>
    <property type="match status" value="1"/>
</dbReference>
<accession>A0ABW0QVL5</accession>
<dbReference type="Proteomes" id="UP001596108">
    <property type="component" value="Unassembled WGS sequence"/>
</dbReference>
<dbReference type="InterPro" id="IPR036890">
    <property type="entry name" value="HATPase_C_sf"/>
</dbReference>
<dbReference type="SUPFAM" id="SSF47384">
    <property type="entry name" value="Homodimeric domain of signal transducing histidine kinase"/>
    <property type="match status" value="1"/>
</dbReference>
<feature type="transmembrane region" description="Helical" evidence="9">
    <location>
        <begin position="337"/>
        <end position="357"/>
    </location>
</feature>
<dbReference type="SUPFAM" id="SSF55874">
    <property type="entry name" value="ATPase domain of HSP90 chaperone/DNA topoisomerase II/histidine kinase"/>
    <property type="match status" value="1"/>
</dbReference>
<dbReference type="Gene3D" id="3.30.565.10">
    <property type="entry name" value="Histidine kinase-like ATPase, C-terminal domain"/>
    <property type="match status" value="1"/>
</dbReference>
<dbReference type="PANTHER" id="PTHR43065:SF46">
    <property type="entry name" value="C4-DICARBOXYLATE TRANSPORT SENSOR PROTEIN DCTB"/>
    <property type="match status" value="1"/>
</dbReference>
<keyword evidence="9" id="KW-0812">Transmembrane</keyword>
<dbReference type="PANTHER" id="PTHR43065">
    <property type="entry name" value="SENSOR HISTIDINE KINASE"/>
    <property type="match status" value="1"/>
</dbReference>
<feature type="transmembrane region" description="Helical" evidence="9">
    <location>
        <begin position="212"/>
        <end position="232"/>
    </location>
</feature>
<dbReference type="InterPro" id="IPR003594">
    <property type="entry name" value="HATPase_dom"/>
</dbReference>
<keyword evidence="5" id="KW-0547">Nucleotide-binding</keyword>
<keyword evidence="12" id="KW-1185">Reference proteome</keyword>
<dbReference type="PRINTS" id="PR00344">
    <property type="entry name" value="BCTRLSENSOR"/>
</dbReference>